<keyword evidence="1" id="KW-0808">Transferase</keyword>
<evidence type="ECO:0000313" key="1">
    <source>
        <dbReference type="EMBL" id="QEZ68033.1"/>
    </source>
</evidence>
<dbReference type="EMBL" id="CP032452">
    <property type="protein sequence ID" value="QEZ68033.1"/>
    <property type="molecule type" value="Genomic_DNA"/>
</dbReference>
<keyword evidence="1" id="KW-0418">Kinase</keyword>
<proteinExistence type="predicted"/>
<reference evidence="1 2" key="1">
    <citation type="submission" date="2018-09" db="EMBL/GenBank/DDBJ databases">
        <title>A clostridial neurotoxin that targets Anopheles mosquitoes.</title>
        <authorList>
            <person name="Contreras E."/>
            <person name="Masuyer G."/>
            <person name="Qureshi N."/>
            <person name="Chawla S."/>
            <person name="Lim H.L."/>
            <person name="Chen J."/>
            <person name="Stenmark P."/>
            <person name="Gill S."/>
        </authorList>
    </citation>
    <scope>NUCLEOTIDE SEQUENCE [LARGE SCALE GENOMIC DNA]</scope>
    <source>
        <strain evidence="1 2">Cbm</strain>
    </source>
</reference>
<dbReference type="RefSeq" id="WP_025162759.1">
    <property type="nucleotide sequence ID" value="NZ_JANKBO010000001.1"/>
</dbReference>
<dbReference type="GO" id="GO:0016301">
    <property type="term" value="F:kinase activity"/>
    <property type="evidence" value="ECO:0007669"/>
    <property type="project" value="UniProtKB-KW"/>
</dbReference>
<gene>
    <name evidence="1" type="ORF">D4A35_03425</name>
</gene>
<accession>A0A5P3XDX3</accession>
<name>A0A5P3XDX3_PARBF</name>
<dbReference type="Proteomes" id="UP000326961">
    <property type="component" value="Chromosome"/>
</dbReference>
<dbReference type="AlphaFoldDB" id="A0A5P3XDX3"/>
<evidence type="ECO:0000313" key="2">
    <source>
        <dbReference type="Proteomes" id="UP000326961"/>
    </source>
</evidence>
<sequence length="292" mass="34644">MVEEFDINGALIKFPEEKVRYNSIRKEFLNQATEYKCKLKKELSKNYTSKDINEVGVKLYEEYIDNCIKKGVEIVVNYEIITIDTNLFKKNYCLKYLTYSKKSKNLSKDYLIQNKNKKISLAQKSMEDKKLINILADNLFEDCFKVHYAVIDALLDNGVDIVSSYIEEENIIKANALFNNYKDGFIDKTNESYVIKQIISLNPYRKDIYEFFIKEDGDFNSEIERLTKFLGYDVEKYKEYLMNKYVENIEENHGCDIEIEKEKIEKYAKYIGYDKKEIYCARVEALYIYKNA</sequence>
<protein>
    <submittedName>
        <fullName evidence="1">Kinase</fullName>
    </submittedName>
</protein>
<organism evidence="1 2">
    <name type="scientific">Paraclostridium bifermentans</name>
    <name type="common">Clostridium bifermentans</name>
    <dbReference type="NCBI Taxonomy" id="1490"/>
    <lineage>
        <taxon>Bacteria</taxon>
        <taxon>Bacillati</taxon>
        <taxon>Bacillota</taxon>
        <taxon>Clostridia</taxon>
        <taxon>Peptostreptococcales</taxon>
        <taxon>Peptostreptococcaceae</taxon>
        <taxon>Paraclostridium</taxon>
    </lineage>
</organism>